<dbReference type="STRING" id="880073.Cabys_3763"/>
<dbReference type="InterPro" id="IPR002068">
    <property type="entry name" value="A-crystallin/Hsp20_dom"/>
</dbReference>
<dbReference type="InParanoid" id="H1XYV1"/>
<evidence type="ECO:0000313" key="6">
    <source>
        <dbReference type="Proteomes" id="UP000004671"/>
    </source>
</evidence>
<dbReference type="EMBL" id="CM001402">
    <property type="protein sequence ID" value="EHO40970.1"/>
    <property type="molecule type" value="Genomic_DNA"/>
</dbReference>
<feature type="domain" description="SHSP" evidence="3">
    <location>
        <begin position="32"/>
        <end position="144"/>
    </location>
</feature>
<evidence type="ECO:0000256" key="1">
    <source>
        <dbReference type="PROSITE-ProRule" id="PRU00285"/>
    </source>
</evidence>
<organism evidence="5 6">
    <name type="scientific">Caldithrix abyssi DSM 13497</name>
    <dbReference type="NCBI Taxonomy" id="880073"/>
    <lineage>
        <taxon>Bacteria</taxon>
        <taxon>Pseudomonadati</taxon>
        <taxon>Calditrichota</taxon>
        <taxon>Calditrichia</taxon>
        <taxon>Calditrichales</taxon>
        <taxon>Calditrichaceae</taxon>
        <taxon>Caldithrix</taxon>
    </lineage>
</organism>
<dbReference type="Pfam" id="PF00011">
    <property type="entry name" value="HSP20"/>
    <property type="match status" value="1"/>
</dbReference>
<name>H1XYV1_CALAY</name>
<evidence type="ECO:0000313" key="7">
    <source>
        <dbReference type="Proteomes" id="UP000183868"/>
    </source>
</evidence>
<evidence type="ECO:0000256" key="2">
    <source>
        <dbReference type="RuleBase" id="RU003616"/>
    </source>
</evidence>
<dbReference type="InterPro" id="IPR008978">
    <property type="entry name" value="HSP20-like_chaperone"/>
</dbReference>
<dbReference type="FunCoup" id="H1XYV1">
    <property type="interactions" value="146"/>
</dbReference>
<evidence type="ECO:0000313" key="5">
    <source>
        <dbReference type="EMBL" id="EHO40970.1"/>
    </source>
</evidence>
<reference evidence="5 6" key="1">
    <citation type="submission" date="2011-09" db="EMBL/GenBank/DDBJ databases">
        <title>The permanent draft genome of Caldithrix abyssi DSM 13497.</title>
        <authorList>
            <consortium name="US DOE Joint Genome Institute (JGI-PGF)"/>
            <person name="Lucas S."/>
            <person name="Han J."/>
            <person name="Lapidus A."/>
            <person name="Bruce D."/>
            <person name="Goodwin L."/>
            <person name="Pitluck S."/>
            <person name="Peters L."/>
            <person name="Kyrpides N."/>
            <person name="Mavromatis K."/>
            <person name="Ivanova N."/>
            <person name="Mikhailova N."/>
            <person name="Chertkov O."/>
            <person name="Detter J.C."/>
            <person name="Tapia R."/>
            <person name="Han C."/>
            <person name="Land M."/>
            <person name="Hauser L."/>
            <person name="Markowitz V."/>
            <person name="Cheng J.-F."/>
            <person name="Hugenholtz P."/>
            <person name="Woyke T."/>
            <person name="Wu D."/>
            <person name="Spring S."/>
            <person name="Brambilla E."/>
            <person name="Klenk H.-P."/>
            <person name="Eisen J.A."/>
        </authorList>
    </citation>
    <scope>NUCLEOTIDE SEQUENCE [LARGE SCALE GENOMIC DNA]</scope>
    <source>
        <strain evidence="5 6">DSM 13497</strain>
    </source>
</reference>
<keyword evidence="5" id="KW-0346">Stress response</keyword>
<keyword evidence="6" id="KW-1185">Reference proteome</keyword>
<dbReference type="PaxDb" id="880073-Calab_1347"/>
<protein>
    <submittedName>
        <fullName evidence="4">HSP20 family protein</fullName>
    </submittedName>
    <submittedName>
        <fullName evidence="5">Heat shock protein Hsp20</fullName>
    </submittedName>
</protein>
<dbReference type="eggNOG" id="COG0071">
    <property type="taxonomic scope" value="Bacteria"/>
</dbReference>
<dbReference type="RefSeq" id="WP_006928051.1">
    <property type="nucleotide sequence ID" value="NZ_CM001402.1"/>
</dbReference>
<accession>H1XYV1</accession>
<dbReference type="OrthoDB" id="9792695at2"/>
<evidence type="ECO:0000313" key="4">
    <source>
        <dbReference type="EMBL" id="APF20508.1"/>
    </source>
</evidence>
<reference evidence="4 7" key="2">
    <citation type="submission" date="2016-11" db="EMBL/GenBank/DDBJ databases">
        <title>Genomic analysis of Caldithrix abyssi and proposal of a novel bacterial phylum Caldithrichaeota.</title>
        <authorList>
            <person name="Kublanov I."/>
            <person name="Sigalova O."/>
            <person name="Gavrilov S."/>
            <person name="Lebedinsky A."/>
            <person name="Ivanova N."/>
            <person name="Daum C."/>
            <person name="Reddy T."/>
            <person name="Klenk H.P."/>
            <person name="Goker M."/>
            <person name="Reva O."/>
            <person name="Miroshnichenko M."/>
            <person name="Kyprides N."/>
            <person name="Woyke T."/>
            <person name="Gelfand M."/>
        </authorList>
    </citation>
    <scope>NUCLEOTIDE SEQUENCE [LARGE SCALE GENOMIC DNA]</scope>
    <source>
        <strain evidence="4 7">LF13</strain>
    </source>
</reference>
<gene>
    <name evidence="4" type="ORF">Cabys_3763</name>
    <name evidence="5" type="ORF">Calab_1347</name>
</gene>
<dbReference type="PROSITE" id="PS01031">
    <property type="entry name" value="SHSP"/>
    <property type="match status" value="1"/>
</dbReference>
<dbReference type="Gene3D" id="2.60.40.790">
    <property type="match status" value="1"/>
</dbReference>
<dbReference type="HOGENOM" id="CLU_046737_12_1_0"/>
<proteinExistence type="inferred from homology"/>
<comment type="similarity">
    <text evidence="1 2">Belongs to the small heat shock protein (HSP20) family.</text>
</comment>
<dbReference type="InterPro" id="IPR031107">
    <property type="entry name" value="Small_HSP"/>
</dbReference>
<dbReference type="SUPFAM" id="SSF49764">
    <property type="entry name" value="HSP20-like chaperones"/>
    <property type="match status" value="1"/>
</dbReference>
<sequence>MTLARMWQVDPWRELDRIHDEMNRLFRDTFSRVAVRRYPAINMWVKDDQAIVTAELPGFDPDKLEITVLNDELHIKGERKLPEPEKDVTFHRKEIDVDSFQRTISLPYAVENDKVEANFEKGVLTIVLPRAEADKPRKIQVKSK</sequence>
<dbReference type="EMBL" id="CP018099">
    <property type="protein sequence ID" value="APF20508.1"/>
    <property type="molecule type" value="Genomic_DNA"/>
</dbReference>
<dbReference type="KEGG" id="caby:Cabys_3763"/>
<dbReference type="Proteomes" id="UP000183868">
    <property type="component" value="Chromosome"/>
</dbReference>
<dbReference type="Proteomes" id="UP000004671">
    <property type="component" value="Chromosome"/>
</dbReference>
<evidence type="ECO:0000259" key="3">
    <source>
        <dbReference type="PROSITE" id="PS01031"/>
    </source>
</evidence>
<dbReference type="CDD" id="cd06464">
    <property type="entry name" value="ACD_sHsps-like"/>
    <property type="match status" value="1"/>
</dbReference>
<dbReference type="PANTHER" id="PTHR11527">
    <property type="entry name" value="HEAT-SHOCK PROTEIN 20 FAMILY MEMBER"/>
    <property type="match status" value="1"/>
</dbReference>
<dbReference type="AlphaFoldDB" id="H1XYV1"/>